<dbReference type="RefSeq" id="WP_252954702.1">
    <property type="nucleotide sequence ID" value="NZ_JAFIRR010000114.1"/>
</dbReference>
<comment type="caution">
    <text evidence="1">The sequence shown here is derived from an EMBL/GenBank/DDBJ whole genome shotgun (WGS) entry which is preliminary data.</text>
</comment>
<dbReference type="Gene3D" id="1.20.58.320">
    <property type="entry name" value="TPR-like"/>
    <property type="match status" value="1"/>
</dbReference>
<dbReference type="SUPFAM" id="SSF48452">
    <property type="entry name" value="TPR-like"/>
    <property type="match status" value="1"/>
</dbReference>
<dbReference type="InterPro" id="IPR010323">
    <property type="entry name" value="DUF924"/>
</dbReference>
<organism evidence="1 2">
    <name type="scientific">Siccirubricoccus soli</name>
    <dbReference type="NCBI Taxonomy" id="2899147"/>
    <lineage>
        <taxon>Bacteria</taxon>
        <taxon>Pseudomonadati</taxon>
        <taxon>Pseudomonadota</taxon>
        <taxon>Alphaproteobacteria</taxon>
        <taxon>Acetobacterales</taxon>
        <taxon>Roseomonadaceae</taxon>
        <taxon>Siccirubricoccus</taxon>
    </lineage>
</organism>
<accession>A0ABT1D805</accession>
<dbReference type="Pfam" id="PF06041">
    <property type="entry name" value="DUF924"/>
    <property type="match status" value="1"/>
</dbReference>
<sequence length="190" mass="21314">MSSPEAILAFWFQGDRHAFQERWFQRDDAFDDAIRAAFAALVPAAREGRLDVWAETPPGALALLLVLDQFPRNLHRNSAEAFASDAHARAIARRVVLERRLDLALTPTERSFLYLPFEHGEAMADQDLSVALFEGLRDDPVHRAPGGTIDYAWRHRAVIQRFGRFPHRNAVLGRESTPAELAWLAAGGGF</sequence>
<dbReference type="EMBL" id="JAFIRR010000114">
    <property type="protein sequence ID" value="MCO6418070.1"/>
    <property type="molecule type" value="Genomic_DNA"/>
</dbReference>
<protein>
    <submittedName>
        <fullName evidence="1">DUF924 domain-containing protein</fullName>
    </submittedName>
</protein>
<dbReference type="Proteomes" id="UP001523392">
    <property type="component" value="Unassembled WGS sequence"/>
</dbReference>
<dbReference type="Gene3D" id="1.25.40.10">
    <property type="entry name" value="Tetratricopeptide repeat domain"/>
    <property type="match status" value="1"/>
</dbReference>
<evidence type="ECO:0000313" key="2">
    <source>
        <dbReference type="Proteomes" id="UP001523392"/>
    </source>
</evidence>
<gene>
    <name evidence="1" type="ORF">JYK14_18155</name>
</gene>
<name>A0ABT1D805_9PROT</name>
<keyword evidence="2" id="KW-1185">Reference proteome</keyword>
<dbReference type="InterPro" id="IPR011990">
    <property type="entry name" value="TPR-like_helical_dom_sf"/>
</dbReference>
<reference evidence="1 2" key="1">
    <citation type="submission" date="2021-12" db="EMBL/GenBank/DDBJ databases">
        <title>Siccirubricoccus leaddurans sp. nov., a high concentration Zn2+ tolerance bacterium.</title>
        <authorList>
            <person name="Cao Y."/>
        </authorList>
    </citation>
    <scope>NUCLEOTIDE SEQUENCE [LARGE SCALE GENOMIC DNA]</scope>
    <source>
        <strain evidence="1 2">KC 17139</strain>
    </source>
</reference>
<evidence type="ECO:0000313" key="1">
    <source>
        <dbReference type="EMBL" id="MCO6418070.1"/>
    </source>
</evidence>
<proteinExistence type="predicted"/>